<comment type="caution">
    <text evidence="5">The sequence shown here is derived from an EMBL/GenBank/DDBJ whole genome shotgun (WGS) entry which is preliminary data.</text>
</comment>
<dbReference type="Gene3D" id="3.90.1180.10">
    <property type="entry name" value="Ribosomal protein L13"/>
    <property type="match status" value="1"/>
</dbReference>
<dbReference type="GO" id="GO:0017148">
    <property type="term" value="P:negative regulation of translation"/>
    <property type="evidence" value="ECO:0007669"/>
    <property type="project" value="TreeGrafter"/>
</dbReference>
<evidence type="ECO:0000313" key="6">
    <source>
        <dbReference type="Proteomes" id="UP000229335"/>
    </source>
</evidence>
<dbReference type="GO" id="GO:1990904">
    <property type="term" value="C:ribonucleoprotein complex"/>
    <property type="evidence" value="ECO:0007669"/>
    <property type="project" value="UniProtKB-KW"/>
</dbReference>
<sequence length="118" mass="13407">MKKSNRPTYAIDASEKAIGRIATQAAILLRGKNKPEYEAREDAGGWVEVKNIGQAKFTGTKFTQKTYKHFSGYPGGLKRKKISDVFAKNPGEVLRRAVWNMLPKNKLRQDMIKRLKIL</sequence>
<accession>A0A2M6WMB4</accession>
<evidence type="ECO:0000256" key="4">
    <source>
        <dbReference type="HAMAP-Rule" id="MF_01366"/>
    </source>
</evidence>
<comment type="function">
    <text evidence="4">This protein is one of the early assembly proteins of the 50S ribosomal subunit, although it is not seen to bind rRNA by itself. It is important during the early stages of 50S assembly.</text>
</comment>
<dbReference type="Proteomes" id="UP000229335">
    <property type="component" value="Unassembled WGS sequence"/>
</dbReference>
<dbReference type="PANTHER" id="PTHR11545:SF2">
    <property type="entry name" value="LARGE RIBOSOMAL SUBUNIT PROTEIN UL13M"/>
    <property type="match status" value="1"/>
</dbReference>
<comment type="similarity">
    <text evidence="1 4">Belongs to the universal ribosomal protein uL13 family.</text>
</comment>
<protein>
    <recommendedName>
        <fullName evidence="4">Large ribosomal subunit protein uL13</fullName>
    </recommendedName>
</protein>
<dbReference type="InterPro" id="IPR036899">
    <property type="entry name" value="Ribosomal_uL13_sf"/>
</dbReference>
<dbReference type="PIRSF" id="PIRSF002181">
    <property type="entry name" value="Ribosomal_L13"/>
    <property type="match status" value="1"/>
</dbReference>
<dbReference type="GO" id="GO:0006412">
    <property type="term" value="P:translation"/>
    <property type="evidence" value="ECO:0007669"/>
    <property type="project" value="UniProtKB-UniRule"/>
</dbReference>
<proteinExistence type="inferred from homology"/>
<dbReference type="PANTHER" id="PTHR11545">
    <property type="entry name" value="RIBOSOMAL PROTEIN L13"/>
    <property type="match status" value="1"/>
</dbReference>
<evidence type="ECO:0000256" key="3">
    <source>
        <dbReference type="ARBA" id="ARBA00023274"/>
    </source>
</evidence>
<dbReference type="InterPro" id="IPR005823">
    <property type="entry name" value="Ribosomal_uL13_bac-type"/>
</dbReference>
<dbReference type="InterPro" id="IPR005822">
    <property type="entry name" value="Ribosomal_uL13"/>
</dbReference>
<evidence type="ECO:0000256" key="1">
    <source>
        <dbReference type="ARBA" id="ARBA00006227"/>
    </source>
</evidence>
<evidence type="ECO:0000313" key="5">
    <source>
        <dbReference type="EMBL" id="PIT93951.1"/>
    </source>
</evidence>
<dbReference type="GO" id="GO:0003735">
    <property type="term" value="F:structural constituent of ribosome"/>
    <property type="evidence" value="ECO:0007669"/>
    <property type="project" value="InterPro"/>
</dbReference>
<dbReference type="EMBL" id="PFAS01000023">
    <property type="protein sequence ID" value="PIT93951.1"/>
    <property type="molecule type" value="Genomic_DNA"/>
</dbReference>
<name>A0A2M6WMB4_9BACT</name>
<dbReference type="CDD" id="cd00392">
    <property type="entry name" value="Ribosomal_L13"/>
    <property type="match status" value="1"/>
</dbReference>
<dbReference type="NCBIfam" id="TIGR01066">
    <property type="entry name" value="rplM_bact"/>
    <property type="match status" value="1"/>
</dbReference>
<dbReference type="SUPFAM" id="SSF52161">
    <property type="entry name" value="Ribosomal protein L13"/>
    <property type="match status" value="1"/>
</dbReference>
<comment type="subunit">
    <text evidence="4">Part of the 50S ribosomal subunit.</text>
</comment>
<organism evidence="5 6">
    <name type="scientific">Candidatus Falkowbacteria bacterium CG10_big_fil_rev_8_21_14_0_10_43_11</name>
    <dbReference type="NCBI Taxonomy" id="1974568"/>
    <lineage>
        <taxon>Bacteria</taxon>
        <taxon>Candidatus Falkowiibacteriota</taxon>
    </lineage>
</organism>
<dbReference type="HAMAP" id="MF_01366">
    <property type="entry name" value="Ribosomal_uL13"/>
    <property type="match status" value="1"/>
</dbReference>
<keyword evidence="2 4" id="KW-0689">Ribosomal protein</keyword>
<gene>
    <name evidence="4" type="primary">rplM</name>
    <name evidence="5" type="ORF">COU00_01575</name>
</gene>
<keyword evidence="3 4" id="KW-0687">Ribonucleoprotein</keyword>
<dbReference type="GO" id="GO:0005840">
    <property type="term" value="C:ribosome"/>
    <property type="evidence" value="ECO:0007669"/>
    <property type="project" value="UniProtKB-KW"/>
</dbReference>
<dbReference type="Pfam" id="PF00572">
    <property type="entry name" value="Ribosomal_L13"/>
    <property type="match status" value="1"/>
</dbReference>
<dbReference type="GO" id="GO:0003729">
    <property type="term" value="F:mRNA binding"/>
    <property type="evidence" value="ECO:0007669"/>
    <property type="project" value="TreeGrafter"/>
</dbReference>
<dbReference type="AlphaFoldDB" id="A0A2M6WMB4"/>
<reference evidence="6" key="1">
    <citation type="submission" date="2017-09" db="EMBL/GenBank/DDBJ databases">
        <title>Depth-based differentiation of microbial function through sediment-hosted aquifers and enrichment of novel symbionts in the deep terrestrial subsurface.</title>
        <authorList>
            <person name="Probst A.J."/>
            <person name="Ladd B."/>
            <person name="Jarett J.K."/>
            <person name="Geller-Mcgrath D.E."/>
            <person name="Sieber C.M.K."/>
            <person name="Emerson J.B."/>
            <person name="Anantharaman K."/>
            <person name="Thomas B.C."/>
            <person name="Malmstrom R."/>
            <person name="Stieglmeier M."/>
            <person name="Klingl A."/>
            <person name="Woyke T."/>
            <person name="Ryan C.M."/>
            <person name="Banfield J.F."/>
        </authorList>
    </citation>
    <scope>NUCLEOTIDE SEQUENCE [LARGE SCALE GENOMIC DNA]</scope>
</reference>
<evidence type="ECO:0000256" key="2">
    <source>
        <dbReference type="ARBA" id="ARBA00022980"/>
    </source>
</evidence>